<feature type="transmembrane region" description="Helical" evidence="5">
    <location>
        <begin position="507"/>
        <end position="528"/>
    </location>
</feature>
<comment type="caution">
    <text evidence="7">The sequence shown here is derived from an EMBL/GenBank/DDBJ whole genome shotgun (WGS) entry which is preliminary data.</text>
</comment>
<keyword evidence="2 5" id="KW-0812">Transmembrane</keyword>
<feature type="transmembrane region" description="Helical" evidence="5">
    <location>
        <begin position="348"/>
        <end position="365"/>
    </location>
</feature>
<feature type="transmembrane region" description="Helical" evidence="5">
    <location>
        <begin position="268"/>
        <end position="289"/>
    </location>
</feature>
<evidence type="ECO:0000256" key="4">
    <source>
        <dbReference type="ARBA" id="ARBA00023136"/>
    </source>
</evidence>
<gene>
    <name evidence="7" type="ORF">M9Y10_046050</name>
</gene>
<evidence type="ECO:0000256" key="2">
    <source>
        <dbReference type="ARBA" id="ARBA00022692"/>
    </source>
</evidence>
<keyword evidence="4 5" id="KW-0472">Membrane</keyword>
<dbReference type="PANTHER" id="PTHR31918">
    <property type="entry name" value="TRANSMEMBRANE PROTEIN 181"/>
    <property type="match status" value="1"/>
</dbReference>
<evidence type="ECO:0000313" key="7">
    <source>
        <dbReference type="EMBL" id="KAK8883400.1"/>
    </source>
</evidence>
<dbReference type="PANTHER" id="PTHR31918:SF1">
    <property type="entry name" value="TRANSMEMBRANE PROTEIN 181"/>
    <property type="match status" value="1"/>
</dbReference>
<protein>
    <recommendedName>
        <fullName evidence="6">Wntless-like transmembrane domain-containing protein</fullName>
    </recommendedName>
</protein>
<feature type="transmembrane region" description="Helical" evidence="5">
    <location>
        <begin position="445"/>
        <end position="462"/>
    </location>
</feature>
<reference evidence="7 8" key="1">
    <citation type="submission" date="2024-04" db="EMBL/GenBank/DDBJ databases">
        <title>Tritrichomonas musculus Genome.</title>
        <authorList>
            <person name="Alves-Ferreira E."/>
            <person name="Grigg M."/>
            <person name="Lorenzi H."/>
            <person name="Galac M."/>
        </authorList>
    </citation>
    <scope>NUCLEOTIDE SEQUENCE [LARGE SCALE GENOMIC DNA]</scope>
    <source>
        <strain evidence="7 8">EAF2021</strain>
    </source>
</reference>
<keyword evidence="3 5" id="KW-1133">Transmembrane helix</keyword>
<evidence type="ECO:0000256" key="5">
    <source>
        <dbReference type="SAM" id="Phobius"/>
    </source>
</evidence>
<name>A0ABR2JZW6_9EUKA</name>
<evidence type="ECO:0000256" key="1">
    <source>
        <dbReference type="ARBA" id="ARBA00004141"/>
    </source>
</evidence>
<feature type="domain" description="Wntless-like transmembrane" evidence="6">
    <location>
        <begin position="438"/>
        <end position="528"/>
    </location>
</feature>
<feature type="domain" description="Wntless-like transmembrane" evidence="6">
    <location>
        <begin position="241"/>
        <end position="364"/>
    </location>
</feature>
<feature type="transmembrane region" description="Helical" evidence="5">
    <location>
        <begin position="474"/>
        <end position="495"/>
    </location>
</feature>
<feature type="transmembrane region" description="Helical" evidence="5">
    <location>
        <begin position="244"/>
        <end position="262"/>
    </location>
</feature>
<dbReference type="Pfam" id="PF06664">
    <property type="entry name" value="WLS-like_TM"/>
    <property type="match status" value="2"/>
</dbReference>
<proteinExistence type="predicted"/>
<dbReference type="InterPro" id="IPR047843">
    <property type="entry name" value="WLS-like_TM"/>
</dbReference>
<evidence type="ECO:0000259" key="6">
    <source>
        <dbReference type="Pfam" id="PF06664"/>
    </source>
</evidence>
<evidence type="ECO:0000256" key="3">
    <source>
        <dbReference type="ARBA" id="ARBA00022989"/>
    </source>
</evidence>
<sequence>MESIGDSSSSCLIDIQIEESLSRETLMSIDSANQKEDCGIFTLCSITLTICFFLSFLLPNLTTTIKYNYKLRDRDMSFSSPNHQSSIELSKNIKQKYVSFSIESLSSLNQFLSLSVSFIKKSTPNTLNGKDLSYNHMNYSNNDLLILFTDITIQTDLSNKAHETDFSSHSLSGSFLYFAKDQNISQKVPLLKNQLTKYTAFASTVSISCNKLNNEPNIKLFDDIIECRVYWTFGNSSIPFYQSFIKLLFFTINFISLISFLWRTRYTSVYVLHLEQILSIFLLFFTFLIDNPFHYIFMVKLPKFSMIYDEITKTIFNIYLRFFVLVLFDSLRFKNRRIGRCFFTPKLFFFLFFLLFELLSSLIQAKKVGNFQYPNSVLQKLHSTDINANFKQFYQNEAKISKEVNLYSNERLLHSNLFFGLIDNCDHYAGNNNFYEKSIFFLSKLFELAFIFWIVFVIVRSFRDIDVTERYKFFVYFSVSSLMFLLTEVSDWILSRMERFGNTLLPFLFKLSVYNIFGLLMMFFHWPYELITDQQYLDPEEGDGDVADFYNESDKSNDTI</sequence>
<comment type="subcellular location">
    <subcellularLocation>
        <location evidence="1">Membrane</location>
        <topology evidence="1">Multi-pass membrane protein</topology>
    </subcellularLocation>
</comment>
<dbReference type="Proteomes" id="UP001470230">
    <property type="component" value="Unassembled WGS sequence"/>
</dbReference>
<evidence type="ECO:0000313" key="8">
    <source>
        <dbReference type="Proteomes" id="UP001470230"/>
    </source>
</evidence>
<feature type="transmembrane region" description="Helical" evidence="5">
    <location>
        <begin position="40"/>
        <end position="62"/>
    </location>
</feature>
<keyword evidence="8" id="KW-1185">Reference proteome</keyword>
<dbReference type="EMBL" id="JAPFFF010000009">
    <property type="protein sequence ID" value="KAK8883400.1"/>
    <property type="molecule type" value="Genomic_DNA"/>
</dbReference>
<accession>A0ABR2JZW6</accession>
<dbReference type="InterPro" id="IPR040416">
    <property type="entry name" value="TMEM181"/>
</dbReference>
<organism evidence="7 8">
    <name type="scientific">Tritrichomonas musculus</name>
    <dbReference type="NCBI Taxonomy" id="1915356"/>
    <lineage>
        <taxon>Eukaryota</taxon>
        <taxon>Metamonada</taxon>
        <taxon>Parabasalia</taxon>
        <taxon>Tritrichomonadida</taxon>
        <taxon>Tritrichomonadidae</taxon>
        <taxon>Tritrichomonas</taxon>
    </lineage>
</organism>